<dbReference type="EC" id="2.8.4.5" evidence="11"/>
<evidence type="ECO:0000256" key="2">
    <source>
        <dbReference type="ARBA" id="ARBA00008616"/>
    </source>
</evidence>
<dbReference type="GeneID" id="100375288"/>
<evidence type="ECO:0000256" key="10">
    <source>
        <dbReference type="ARBA" id="ARBA00051661"/>
    </source>
</evidence>
<evidence type="ECO:0000259" key="12">
    <source>
        <dbReference type="PROSITE" id="PS50926"/>
    </source>
</evidence>
<dbReference type="Gene3D" id="3.40.50.12160">
    <property type="entry name" value="Methylthiotransferase, N-terminal domain"/>
    <property type="match status" value="1"/>
</dbReference>
<dbReference type="Pfam" id="PF00919">
    <property type="entry name" value="UPF0004"/>
    <property type="match status" value="1"/>
</dbReference>
<evidence type="ECO:0000313" key="15">
    <source>
        <dbReference type="Proteomes" id="UP000694865"/>
    </source>
</evidence>
<keyword evidence="5 11" id="KW-0949">S-adenosyl-L-methionine</keyword>
<dbReference type="NCBIfam" id="TIGR00089">
    <property type="entry name" value="MiaB/RimO family radical SAM methylthiotransferase"/>
    <property type="match status" value="1"/>
</dbReference>
<dbReference type="PROSITE" id="PS51918">
    <property type="entry name" value="RADICAL_SAM"/>
    <property type="match status" value="1"/>
</dbReference>
<keyword evidence="11" id="KW-0256">Endoplasmic reticulum</keyword>
<evidence type="ECO:0000256" key="6">
    <source>
        <dbReference type="ARBA" id="ARBA00022694"/>
    </source>
</evidence>
<name>A0ABM0GWK9_SACKO</name>
<dbReference type="SFLD" id="SFLDS00029">
    <property type="entry name" value="Radical_SAM"/>
    <property type="match status" value="1"/>
</dbReference>
<dbReference type="InterPro" id="IPR058240">
    <property type="entry name" value="rSAM_sf"/>
</dbReference>
<evidence type="ECO:0000256" key="11">
    <source>
        <dbReference type="RuleBase" id="RU368081"/>
    </source>
</evidence>
<gene>
    <name evidence="16" type="primary">LOC100375288</name>
</gene>
<comment type="cofactor">
    <cofactor evidence="11">
        <name>[4Fe-4S] cluster</name>
        <dbReference type="ChEBI" id="CHEBI:49883"/>
    </cofactor>
    <text evidence="11">Binds 1 or 2 [4Fe-4S] cluster. One cluster is coordinated with 3 cysteines and an exchangeable S-adenosyl-L-methionine.</text>
</comment>
<feature type="transmembrane region" description="Helical" evidence="11">
    <location>
        <begin position="516"/>
        <end position="538"/>
    </location>
</feature>
<dbReference type="PANTHER" id="PTHR11918:SF45">
    <property type="entry name" value="THREONYLCARBAMOYLADENOSINE TRNA METHYLTHIOTRANSFERASE"/>
    <property type="match status" value="1"/>
</dbReference>
<keyword evidence="4 11" id="KW-0808">Transferase</keyword>
<evidence type="ECO:0000313" key="16">
    <source>
        <dbReference type="RefSeq" id="XP_002738926.1"/>
    </source>
</evidence>
<evidence type="ECO:0000256" key="4">
    <source>
        <dbReference type="ARBA" id="ARBA00022679"/>
    </source>
</evidence>
<dbReference type="RefSeq" id="XP_002738926.1">
    <property type="nucleotide sequence ID" value="XM_002738880.2"/>
</dbReference>
<keyword evidence="15" id="KW-1185">Reference proteome</keyword>
<dbReference type="InterPro" id="IPR006466">
    <property type="entry name" value="MiaB-like_arc_euk"/>
</dbReference>
<dbReference type="InterPro" id="IPR038135">
    <property type="entry name" value="Methylthiotransferase_N_sf"/>
</dbReference>
<dbReference type="Gene3D" id="3.80.30.20">
    <property type="entry name" value="tm_1862 like domain"/>
    <property type="match status" value="1"/>
</dbReference>
<comment type="similarity">
    <text evidence="2 11">Belongs to the methylthiotransferase family. CDKAL1 subfamily.</text>
</comment>
<reference evidence="16" key="1">
    <citation type="submission" date="2025-08" db="UniProtKB">
        <authorList>
            <consortium name="RefSeq"/>
        </authorList>
    </citation>
    <scope>IDENTIFICATION</scope>
    <source>
        <tissue evidence="16">Testes</tissue>
    </source>
</reference>
<organism evidence="15 16">
    <name type="scientific">Saccoglossus kowalevskii</name>
    <name type="common">Acorn worm</name>
    <dbReference type="NCBI Taxonomy" id="10224"/>
    <lineage>
        <taxon>Eukaryota</taxon>
        <taxon>Metazoa</taxon>
        <taxon>Hemichordata</taxon>
        <taxon>Enteropneusta</taxon>
        <taxon>Harrimaniidae</taxon>
        <taxon>Saccoglossus</taxon>
    </lineage>
</organism>
<keyword evidence="9 11" id="KW-0411">Iron-sulfur</keyword>
<keyword evidence="3 11" id="KW-0004">4Fe-4S</keyword>
<dbReference type="SUPFAM" id="SSF102114">
    <property type="entry name" value="Radical SAM enzymes"/>
    <property type="match status" value="1"/>
</dbReference>
<evidence type="ECO:0000256" key="9">
    <source>
        <dbReference type="ARBA" id="ARBA00023014"/>
    </source>
</evidence>
<dbReference type="PANTHER" id="PTHR11918">
    <property type="entry name" value="RADICAL SAM PROTEINS"/>
    <property type="match status" value="1"/>
</dbReference>
<dbReference type="PROSITE" id="PS51449">
    <property type="entry name" value="MTTASE_N"/>
    <property type="match status" value="1"/>
</dbReference>
<dbReference type="InterPro" id="IPR020612">
    <property type="entry name" value="Methylthiotransferase_CS"/>
</dbReference>
<keyword evidence="11" id="KW-0472">Membrane</keyword>
<keyword evidence="11" id="KW-1133">Transmembrane helix</keyword>
<dbReference type="Pfam" id="PF04055">
    <property type="entry name" value="Radical_SAM"/>
    <property type="match status" value="1"/>
</dbReference>
<dbReference type="PROSITE" id="PS01278">
    <property type="entry name" value="MTTASE_RADICAL"/>
    <property type="match status" value="1"/>
</dbReference>
<comment type="function">
    <text evidence="1 11">Catalyzes the methylthiolation of N6-threonylcarbamoyladenosine (t(6)A), leading to the formation of 2-methylthio-N6-threonylcarbamoyladenosine (ms(2)t(6)A) at position 37 in tRNAs that read codons beginning with adenine.</text>
</comment>
<keyword evidence="6 11" id="KW-0819">tRNA processing</keyword>
<evidence type="ECO:0000259" key="14">
    <source>
        <dbReference type="PROSITE" id="PS51918"/>
    </source>
</evidence>
<evidence type="ECO:0000256" key="5">
    <source>
        <dbReference type="ARBA" id="ARBA00022691"/>
    </source>
</evidence>
<keyword evidence="11" id="KW-0812">Transmembrane</keyword>
<evidence type="ECO:0000256" key="8">
    <source>
        <dbReference type="ARBA" id="ARBA00023004"/>
    </source>
</evidence>
<dbReference type="NCBIfam" id="TIGR01578">
    <property type="entry name" value="MiaB-like-B"/>
    <property type="match status" value="1"/>
</dbReference>
<dbReference type="InterPro" id="IPR007197">
    <property type="entry name" value="rSAM"/>
</dbReference>
<dbReference type="InterPro" id="IPR013848">
    <property type="entry name" value="Methylthiotransferase_N"/>
</dbReference>
<dbReference type="InterPro" id="IPR005839">
    <property type="entry name" value="Methylthiotransferase"/>
</dbReference>
<dbReference type="Pfam" id="PF01938">
    <property type="entry name" value="TRAM"/>
    <property type="match status" value="1"/>
</dbReference>
<accession>A0ABM0GWK9</accession>
<dbReference type="InterPro" id="IPR002792">
    <property type="entry name" value="TRAM_dom"/>
</dbReference>
<comment type="catalytic activity">
    <reaction evidence="10 11">
        <text>N(6)-L-threonylcarbamoyladenosine(37) in tRNA + (sulfur carrier)-SH + AH2 + 2 S-adenosyl-L-methionine = 2-methylsulfanyl-N(6)-L-threonylcarbamoyladenosine(37) in tRNA + (sulfur carrier)-H + 5'-deoxyadenosine + L-methionine + A + S-adenosyl-L-homocysteine + 2 H(+)</text>
        <dbReference type="Rhea" id="RHEA:37075"/>
        <dbReference type="Rhea" id="RHEA-COMP:10163"/>
        <dbReference type="Rhea" id="RHEA-COMP:11092"/>
        <dbReference type="Rhea" id="RHEA-COMP:14737"/>
        <dbReference type="Rhea" id="RHEA-COMP:14739"/>
        <dbReference type="ChEBI" id="CHEBI:13193"/>
        <dbReference type="ChEBI" id="CHEBI:15378"/>
        <dbReference type="ChEBI" id="CHEBI:17319"/>
        <dbReference type="ChEBI" id="CHEBI:17499"/>
        <dbReference type="ChEBI" id="CHEBI:29917"/>
        <dbReference type="ChEBI" id="CHEBI:57844"/>
        <dbReference type="ChEBI" id="CHEBI:57856"/>
        <dbReference type="ChEBI" id="CHEBI:59789"/>
        <dbReference type="ChEBI" id="CHEBI:64428"/>
        <dbReference type="ChEBI" id="CHEBI:74418"/>
        <dbReference type="ChEBI" id="CHEBI:74420"/>
        <dbReference type="EC" id="2.8.4.5"/>
    </reaction>
</comment>
<dbReference type="PROSITE" id="PS50926">
    <property type="entry name" value="TRAM"/>
    <property type="match status" value="1"/>
</dbReference>
<feature type="domain" description="Radical SAM core" evidence="14">
    <location>
        <begin position="186"/>
        <end position="417"/>
    </location>
</feature>
<keyword evidence="8 11" id="KW-0408">Iron</keyword>
<evidence type="ECO:0000256" key="7">
    <source>
        <dbReference type="ARBA" id="ARBA00022723"/>
    </source>
</evidence>
<proteinExistence type="inferred from homology"/>
<dbReference type="SFLD" id="SFLDG01082">
    <property type="entry name" value="B12-binding_domain_containing"/>
    <property type="match status" value="1"/>
</dbReference>
<feature type="domain" description="MTTase N-terminal" evidence="13">
    <location>
        <begin position="50"/>
        <end position="158"/>
    </location>
</feature>
<sequence>MSAQEIDDIEDAITPERRLEKKHIVPRAKKFKNHIKEEKPNTDSVIPGCQSVYVKTWGCSHNNSDSEYMAGQLASYGYKITETEEAADLWLLNSCTVKTPAEQHFQNSIIKAREQNKYMVLAGCVPQAQPKLDYINGVSVVGVQQIDRIVEVVEETFKGHTVRLFGQKKKDGKKIGGAPLNLPKIRKNPLIEIIAINTGCLNACTYCKTKYARGELGSYQPSELVARAKQSFEEGVCELWLTSEDTGAYGKDIGVTIVELLWQLVEVIPDGCMMRIGMTNPPYILEHLEEISKILKHPRVYSFLHVPVQSGSDSVLMDMKREYCVDDFKHVCNFLKKRVPGVTIATDIICGFPTETDEDFDETMQLVEEYKFPSLFINQYFPRPGTPSAKMTRVPTREVKKRTKKLSQLFQDYRPYDHKVGEEQHVLVTEDSHDGRFYVAHNKFYDQVLVPKEENLLGKMIKVKITSTGKHYLIGDILKDEETVTPSIAVPLPKGCVSGANQQIATGEHSSRVPRYWLTVAVCVAAIAVIADILKIIYQYMINR</sequence>
<dbReference type="Proteomes" id="UP000694865">
    <property type="component" value="Unplaced"/>
</dbReference>
<evidence type="ECO:0000256" key="3">
    <source>
        <dbReference type="ARBA" id="ARBA00022485"/>
    </source>
</evidence>
<protein>
    <recommendedName>
        <fullName evidence="11">tRNA-t(6)A37 methylthiotransferase</fullName>
        <ecNumber evidence="11">2.8.4.5</ecNumber>
    </recommendedName>
</protein>
<comment type="subcellular location">
    <subcellularLocation>
        <location evidence="11">Endoplasmic reticulum membrane</location>
        <topology evidence="11">Single-pass membrane protein</topology>
    </subcellularLocation>
</comment>
<feature type="domain" description="TRAM" evidence="12">
    <location>
        <begin position="417"/>
        <end position="479"/>
    </location>
</feature>
<dbReference type="InterPro" id="IPR023404">
    <property type="entry name" value="rSAM_horseshoe"/>
</dbReference>
<dbReference type="InterPro" id="IPR006638">
    <property type="entry name" value="Elp3/MiaA/NifB-like_rSAM"/>
</dbReference>
<dbReference type="SMART" id="SM00729">
    <property type="entry name" value="Elp3"/>
    <property type="match status" value="1"/>
</dbReference>
<dbReference type="CDD" id="cd01335">
    <property type="entry name" value="Radical_SAM"/>
    <property type="match status" value="1"/>
</dbReference>
<evidence type="ECO:0000256" key="1">
    <source>
        <dbReference type="ARBA" id="ARBA00002399"/>
    </source>
</evidence>
<evidence type="ECO:0000259" key="13">
    <source>
        <dbReference type="PROSITE" id="PS51449"/>
    </source>
</evidence>
<keyword evidence="7 11" id="KW-0479">Metal-binding</keyword>